<proteinExistence type="predicted"/>
<organism evidence="1 2">
    <name type="scientific">Monilinia laxa</name>
    <name type="common">Brown rot fungus</name>
    <name type="synonym">Sclerotinia laxa</name>
    <dbReference type="NCBI Taxonomy" id="61186"/>
    <lineage>
        <taxon>Eukaryota</taxon>
        <taxon>Fungi</taxon>
        <taxon>Dikarya</taxon>
        <taxon>Ascomycota</taxon>
        <taxon>Pezizomycotina</taxon>
        <taxon>Leotiomycetes</taxon>
        <taxon>Helotiales</taxon>
        <taxon>Sclerotiniaceae</taxon>
        <taxon>Monilinia</taxon>
    </lineage>
</organism>
<dbReference type="PANTHER" id="PTHR34071">
    <property type="entry name" value="5-NITROIMIDAZOLE ANTIBIOTICS RESISTANCE PROTEIN, NIMA-FAMILY-RELATED PROTEIN-RELATED"/>
    <property type="match status" value="1"/>
</dbReference>
<dbReference type="EMBL" id="VIGI01000003">
    <property type="protein sequence ID" value="KAB8302128.1"/>
    <property type="molecule type" value="Genomic_DNA"/>
</dbReference>
<dbReference type="SUPFAM" id="SSF50475">
    <property type="entry name" value="FMN-binding split barrel"/>
    <property type="match status" value="1"/>
</dbReference>
<sequence length="263" mass="29493">MVKSAPNTAPAWTNDYIPALTKEIINGQHILHVSFLTKDSEYPTVCYLVGKILKYKSNPEVLYVHGHVQEPVLGLLKGLEKGEPDLSVSIAASMIHSHYLGFSGFATGFAFADTVINGTASLIGVSKETHDERTWLMQEIVNSQAKDRWNHLRPIGTDVDYVTLIKITPNVQKSHTHSMLKVLGLEVQNDVENKELCKKYWEGAIPVWGKLGQPISGKNNLPEGKRRIPPRYITDFIESENARNEAFAKQAASAEYPWDYPRH</sequence>
<gene>
    <name evidence="1" type="ORF">EYC80_005576</name>
</gene>
<dbReference type="InterPro" id="IPR012349">
    <property type="entry name" value="Split_barrel_FMN-bd"/>
</dbReference>
<name>A0A5N6KEM4_MONLA</name>
<evidence type="ECO:0000313" key="2">
    <source>
        <dbReference type="Proteomes" id="UP000326757"/>
    </source>
</evidence>
<protein>
    <submittedName>
        <fullName evidence="1">Uncharacterized protein</fullName>
    </submittedName>
</protein>
<dbReference type="Gene3D" id="2.30.110.10">
    <property type="entry name" value="Electron Transport, Fmn-binding Protein, Chain A"/>
    <property type="match status" value="1"/>
</dbReference>
<comment type="caution">
    <text evidence="1">The sequence shown here is derived from an EMBL/GenBank/DDBJ whole genome shotgun (WGS) entry which is preliminary data.</text>
</comment>
<keyword evidence="2" id="KW-1185">Reference proteome</keyword>
<evidence type="ECO:0000313" key="1">
    <source>
        <dbReference type="EMBL" id="KAB8302128.1"/>
    </source>
</evidence>
<accession>A0A5N6KEM4</accession>
<dbReference type="Proteomes" id="UP000326757">
    <property type="component" value="Unassembled WGS sequence"/>
</dbReference>
<reference evidence="1 2" key="1">
    <citation type="submission" date="2019-06" db="EMBL/GenBank/DDBJ databases">
        <title>Genome Sequence of the Brown Rot Fungal Pathogen Monilinia laxa.</title>
        <authorList>
            <person name="De Miccolis Angelini R.M."/>
            <person name="Landi L."/>
            <person name="Abate D."/>
            <person name="Pollastro S."/>
            <person name="Romanazzi G."/>
            <person name="Faretra F."/>
        </authorList>
    </citation>
    <scope>NUCLEOTIDE SEQUENCE [LARGE SCALE GENOMIC DNA]</scope>
    <source>
        <strain evidence="1 2">Mlax316</strain>
    </source>
</reference>
<dbReference type="AlphaFoldDB" id="A0A5N6KEM4"/>
<dbReference type="OrthoDB" id="444432at2759"/>
<dbReference type="PANTHER" id="PTHR34071:SF2">
    <property type="entry name" value="FLAVIN-NUCLEOTIDE-BINDING PROTEIN"/>
    <property type="match status" value="1"/>
</dbReference>